<dbReference type="GeneID" id="59331579"/>
<proteinExistence type="predicted"/>
<evidence type="ECO:0000313" key="3">
    <source>
        <dbReference type="Proteomes" id="UP000593566"/>
    </source>
</evidence>
<evidence type="ECO:0000313" key="2">
    <source>
        <dbReference type="EMBL" id="KAF6220734.1"/>
    </source>
</evidence>
<dbReference type="PANTHER" id="PTHR42085">
    <property type="entry name" value="F-BOX DOMAIN-CONTAINING PROTEIN"/>
    <property type="match status" value="1"/>
</dbReference>
<feature type="compositionally biased region" description="Polar residues" evidence="1">
    <location>
        <begin position="20"/>
        <end position="42"/>
    </location>
</feature>
<dbReference type="EMBL" id="JACCJB010000016">
    <property type="protein sequence ID" value="KAF6220734.1"/>
    <property type="molecule type" value="Genomic_DNA"/>
</dbReference>
<dbReference type="AlphaFoldDB" id="A0A8H6CCI8"/>
<protein>
    <submittedName>
        <fullName evidence="2">Uncharacterized protein</fullName>
    </submittedName>
</protein>
<feature type="region of interest" description="Disordered" evidence="1">
    <location>
        <begin position="20"/>
        <end position="45"/>
    </location>
</feature>
<accession>A0A8H6CCI8</accession>
<organism evidence="2 3">
    <name type="scientific">Letharia lupina</name>
    <dbReference type="NCBI Taxonomy" id="560253"/>
    <lineage>
        <taxon>Eukaryota</taxon>
        <taxon>Fungi</taxon>
        <taxon>Dikarya</taxon>
        <taxon>Ascomycota</taxon>
        <taxon>Pezizomycotina</taxon>
        <taxon>Lecanoromycetes</taxon>
        <taxon>OSLEUM clade</taxon>
        <taxon>Lecanoromycetidae</taxon>
        <taxon>Lecanorales</taxon>
        <taxon>Lecanorineae</taxon>
        <taxon>Parmeliaceae</taxon>
        <taxon>Letharia</taxon>
    </lineage>
</organism>
<dbReference type="InterPro" id="IPR038883">
    <property type="entry name" value="AN11006-like"/>
</dbReference>
<gene>
    <name evidence="2" type="ORF">HO133_003167</name>
</gene>
<dbReference type="PANTHER" id="PTHR42085:SF2">
    <property type="entry name" value="F-BOX DOMAIN-CONTAINING PROTEIN"/>
    <property type="match status" value="1"/>
</dbReference>
<sequence length="287" mass="32378">MSDFTEISIANATRTSAVGLSSGSVIPRSTDNESHASASLASGNKDEDTLPTFPFLKLPAELRVRIYRYLLHAPENTISVNEGSLWPGREILRQIRSHLIATDPSRFGDLETYRVCSRNIRPAILSLDRQTYSDARQVFYSENCFFFPQHSLIISFLKDLPQVSRSLIKKIRLPLHISDDLSDSAGRMFLKAACTYMRQNLELKQLTIDIFSGSSFSGLRWPCPQSYLDAIHEQSWVQYLVPFVGTLDTCELVADRTCGDGLILAVQKFLESKNPQTSKTTIRTRTY</sequence>
<dbReference type="Proteomes" id="UP000593566">
    <property type="component" value="Unassembled WGS sequence"/>
</dbReference>
<comment type="caution">
    <text evidence="2">The sequence shown here is derived from an EMBL/GenBank/DDBJ whole genome shotgun (WGS) entry which is preliminary data.</text>
</comment>
<name>A0A8H6CCI8_9LECA</name>
<evidence type="ECO:0000256" key="1">
    <source>
        <dbReference type="SAM" id="MobiDB-lite"/>
    </source>
</evidence>
<dbReference type="RefSeq" id="XP_037150169.1">
    <property type="nucleotide sequence ID" value="XM_037294091.1"/>
</dbReference>
<reference evidence="2 3" key="1">
    <citation type="journal article" date="2020" name="Genomics">
        <title>Complete, high-quality genomes from long-read metagenomic sequencing of two wolf lichen thalli reveals enigmatic genome architecture.</title>
        <authorList>
            <person name="McKenzie S.K."/>
            <person name="Walston R.F."/>
            <person name="Allen J.L."/>
        </authorList>
    </citation>
    <scope>NUCLEOTIDE SEQUENCE [LARGE SCALE GENOMIC DNA]</scope>
    <source>
        <strain evidence="2">WasteWater1</strain>
    </source>
</reference>
<keyword evidence="3" id="KW-1185">Reference proteome</keyword>